<reference evidence="2 3" key="1">
    <citation type="submission" date="2019-03" db="EMBL/GenBank/DDBJ databases">
        <title>Genome sequence of Lentibacillus salicampi ATCC BAA-719.</title>
        <authorList>
            <person name="Maclea K.S."/>
            <person name="Simoes Junior M."/>
        </authorList>
    </citation>
    <scope>NUCLEOTIDE SEQUENCE [LARGE SCALE GENOMIC DNA]</scope>
    <source>
        <strain evidence="2 3">ATCC BAA-719</strain>
    </source>
</reference>
<feature type="transmembrane region" description="Helical" evidence="1">
    <location>
        <begin position="20"/>
        <end position="40"/>
    </location>
</feature>
<comment type="caution">
    <text evidence="2">The sequence shown here is derived from an EMBL/GenBank/DDBJ whole genome shotgun (WGS) entry which is preliminary data.</text>
</comment>
<feature type="transmembrane region" description="Helical" evidence="1">
    <location>
        <begin position="212"/>
        <end position="230"/>
    </location>
</feature>
<feature type="transmembrane region" description="Helical" evidence="1">
    <location>
        <begin position="135"/>
        <end position="155"/>
    </location>
</feature>
<feature type="transmembrane region" description="Helical" evidence="1">
    <location>
        <begin position="167"/>
        <end position="188"/>
    </location>
</feature>
<gene>
    <name evidence="2" type="ORF">E4U82_18335</name>
</gene>
<evidence type="ECO:0000256" key="1">
    <source>
        <dbReference type="SAM" id="Phobius"/>
    </source>
</evidence>
<proteinExistence type="predicted"/>
<keyword evidence="1" id="KW-0812">Transmembrane</keyword>
<feature type="transmembrane region" description="Helical" evidence="1">
    <location>
        <begin position="102"/>
        <end position="123"/>
    </location>
</feature>
<evidence type="ECO:0000313" key="3">
    <source>
        <dbReference type="Proteomes" id="UP000298484"/>
    </source>
</evidence>
<evidence type="ECO:0000313" key="2">
    <source>
        <dbReference type="EMBL" id="TFJ91317.1"/>
    </source>
</evidence>
<keyword evidence="3" id="KW-1185">Reference proteome</keyword>
<organism evidence="2 3">
    <name type="scientific">Lentibacillus salicampi</name>
    <dbReference type="NCBI Taxonomy" id="175306"/>
    <lineage>
        <taxon>Bacteria</taxon>
        <taxon>Bacillati</taxon>
        <taxon>Bacillota</taxon>
        <taxon>Bacilli</taxon>
        <taxon>Bacillales</taxon>
        <taxon>Bacillaceae</taxon>
        <taxon>Lentibacillus</taxon>
    </lineage>
</organism>
<dbReference type="AlphaFoldDB" id="A0A4Y9A886"/>
<keyword evidence="1" id="KW-1133">Transmembrane helix</keyword>
<dbReference type="EMBL" id="SRHY01000059">
    <property type="protein sequence ID" value="TFJ91317.1"/>
    <property type="molecule type" value="Genomic_DNA"/>
</dbReference>
<dbReference type="OrthoDB" id="1707305at2"/>
<accession>A0A4Y9A886</accession>
<sequence length="239" mass="27075">MINYMKSEHYRLLRKKGLYITSMICLLLIVAAVVVLYFSQQQEPNFPYATSMFLYSSVIGNTLLIMIVALLFNSTLTGKDTSLIKQSVSFGFSRNTVFWSKLILTLGYFLLLCVTGLLLTITLGETLMASKEHSVSNFLIAGSNMVPIVLSGFILIHVMKMLNVSEVYIIILFLFIYIFSGDLLYMLFDYTPSTLLNENLTSFMNQSAHFDYRLWVTGIVISVISLLIGTKRFAKQNIN</sequence>
<dbReference type="Proteomes" id="UP000298484">
    <property type="component" value="Unassembled WGS sequence"/>
</dbReference>
<feature type="transmembrane region" description="Helical" evidence="1">
    <location>
        <begin position="52"/>
        <end position="72"/>
    </location>
</feature>
<keyword evidence="1" id="KW-0472">Membrane</keyword>
<name>A0A4Y9A886_9BACI</name>
<protein>
    <submittedName>
        <fullName evidence="2">ABC transporter permease</fullName>
    </submittedName>
</protein>